<sequence length="327" mass="38144">MRDTEKVYVGLLFFVLLVAGRYIVLEINPNILINSYIILGIIGYGIVYTFTNQYDLSLFTALVLIFGVTVYRYRSAAINLLPENYNSFKNTSLFIIGLGLCFAIISYKKLIQSYTKLASFVFLLYMFSSILEWLIHRYIMHCTTNEFINSIIKHIPYLKDTCETHIEHHVNVNVDMSVNDKKDDPNNDYKFRMGWHLFLPLFLSFLSFAFISKYISGFNIAVIPMVLISFVTTFSWEYIWNKTHAAMHEFDHEYSATKGPYDNGLVNTEYIKKALYNNHESHHLQKGDRKGNYNVIFFGADEWLLTNNKTIDNTEYCKTHAEEKICI</sequence>
<evidence type="ECO:0000256" key="1">
    <source>
        <dbReference type="SAM" id="Phobius"/>
    </source>
</evidence>
<keyword evidence="1" id="KW-0472">Membrane</keyword>
<proteinExistence type="predicted"/>
<feature type="transmembrane region" description="Helical" evidence="1">
    <location>
        <begin position="6"/>
        <end position="24"/>
    </location>
</feature>
<feature type="transmembrane region" description="Helical" evidence="1">
    <location>
        <begin position="31"/>
        <end position="50"/>
    </location>
</feature>
<organism evidence="2">
    <name type="scientific">viral metagenome</name>
    <dbReference type="NCBI Taxonomy" id="1070528"/>
    <lineage>
        <taxon>unclassified sequences</taxon>
        <taxon>metagenomes</taxon>
        <taxon>organismal metagenomes</taxon>
    </lineage>
</organism>
<feature type="transmembrane region" description="Helical" evidence="1">
    <location>
        <begin position="117"/>
        <end position="135"/>
    </location>
</feature>
<dbReference type="EMBL" id="MN739613">
    <property type="protein sequence ID" value="QHT15819.1"/>
    <property type="molecule type" value="Genomic_DNA"/>
</dbReference>
<keyword evidence="1" id="KW-0812">Transmembrane</keyword>
<protein>
    <submittedName>
        <fullName evidence="2">Uncharacterized protein</fullName>
    </submittedName>
</protein>
<feature type="transmembrane region" description="Helical" evidence="1">
    <location>
        <begin position="93"/>
        <end position="111"/>
    </location>
</feature>
<accession>A0A6C0DIS4</accession>
<feature type="transmembrane region" description="Helical" evidence="1">
    <location>
        <begin position="221"/>
        <end position="240"/>
    </location>
</feature>
<feature type="transmembrane region" description="Helical" evidence="1">
    <location>
        <begin position="56"/>
        <end position="73"/>
    </location>
</feature>
<reference evidence="2" key="1">
    <citation type="journal article" date="2020" name="Nature">
        <title>Giant virus diversity and host interactions through global metagenomics.</title>
        <authorList>
            <person name="Schulz F."/>
            <person name="Roux S."/>
            <person name="Paez-Espino D."/>
            <person name="Jungbluth S."/>
            <person name="Walsh D.A."/>
            <person name="Denef V.J."/>
            <person name="McMahon K.D."/>
            <person name="Konstantinidis K.T."/>
            <person name="Eloe-Fadrosh E.A."/>
            <person name="Kyrpides N.C."/>
            <person name="Woyke T."/>
        </authorList>
    </citation>
    <scope>NUCLEOTIDE SEQUENCE</scope>
    <source>
        <strain evidence="2">GVMAG-M-3300023174-176</strain>
    </source>
</reference>
<evidence type="ECO:0000313" key="2">
    <source>
        <dbReference type="EMBL" id="QHT15819.1"/>
    </source>
</evidence>
<keyword evidence="1" id="KW-1133">Transmembrane helix</keyword>
<name>A0A6C0DIS4_9ZZZZ</name>
<feature type="transmembrane region" description="Helical" evidence="1">
    <location>
        <begin position="197"/>
        <end position="215"/>
    </location>
</feature>
<dbReference type="AlphaFoldDB" id="A0A6C0DIS4"/>